<dbReference type="InterPro" id="IPR027417">
    <property type="entry name" value="P-loop_NTPase"/>
</dbReference>
<dbReference type="SUPFAM" id="SSF52540">
    <property type="entry name" value="P-loop containing nucleoside triphosphate hydrolases"/>
    <property type="match status" value="1"/>
</dbReference>
<dbReference type="Gene3D" id="1.10.8.430">
    <property type="entry name" value="Helical domain of apoptotic protease-activating factors"/>
    <property type="match status" value="1"/>
</dbReference>
<evidence type="ECO:0000256" key="3">
    <source>
        <dbReference type="ARBA" id="ARBA00022737"/>
    </source>
</evidence>
<dbReference type="FunFam" id="1.10.10.10:FF:000322">
    <property type="entry name" value="Probable disease resistance protein At1g63360"/>
    <property type="match status" value="1"/>
</dbReference>
<dbReference type="GO" id="GO:0006952">
    <property type="term" value="P:defense response"/>
    <property type="evidence" value="ECO:0007669"/>
    <property type="project" value="UniProtKB-KW"/>
</dbReference>
<dbReference type="InterPro" id="IPR042197">
    <property type="entry name" value="Apaf_helical"/>
</dbReference>
<dbReference type="Proteomes" id="UP001237642">
    <property type="component" value="Unassembled WGS sequence"/>
</dbReference>
<keyword evidence="10" id="KW-1185">Reference proteome</keyword>
<reference evidence="9" key="1">
    <citation type="submission" date="2023-02" db="EMBL/GenBank/DDBJ databases">
        <title>Genome of toxic invasive species Heracleum sosnowskyi carries increased number of genes despite the absence of recent whole-genome duplications.</title>
        <authorList>
            <person name="Schelkunov M."/>
            <person name="Shtratnikova V."/>
            <person name="Makarenko M."/>
            <person name="Klepikova A."/>
            <person name="Omelchenko D."/>
            <person name="Novikova G."/>
            <person name="Obukhova E."/>
            <person name="Bogdanov V."/>
            <person name="Penin A."/>
            <person name="Logacheva M."/>
        </authorList>
    </citation>
    <scope>NUCLEOTIDE SEQUENCE</scope>
    <source>
        <strain evidence="9">Hsosn_3</strain>
        <tissue evidence="9">Leaf</tissue>
    </source>
</reference>
<dbReference type="InterPro" id="IPR036388">
    <property type="entry name" value="WH-like_DNA-bd_sf"/>
</dbReference>
<dbReference type="InterPro" id="IPR032675">
    <property type="entry name" value="LRR_dom_sf"/>
</dbReference>
<keyword evidence="3" id="KW-0677">Repeat</keyword>
<dbReference type="Pfam" id="PF23559">
    <property type="entry name" value="WHD_DRP"/>
    <property type="match status" value="1"/>
</dbReference>
<dbReference type="PRINTS" id="PR00364">
    <property type="entry name" value="DISEASERSIST"/>
</dbReference>
<evidence type="ECO:0000256" key="2">
    <source>
        <dbReference type="ARBA" id="ARBA00022614"/>
    </source>
</evidence>
<dbReference type="GO" id="GO:0005524">
    <property type="term" value="F:ATP binding"/>
    <property type="evidence" value="ECO:0007669"/>
    <property type="project" value="UniProtKB-KW"/>
</dbReference>
<dbReference type="Gene3D" id="3.80.10.10">
    <property type="entry name" value="Ribonuclease Inhibitor"/>
    <property type="match status" value="2"/>
</dbReference>
<comment type="caution">
    <text evidence="9">The sequence shown here is derived from an EMBL/GenBank/DDBJ whole genome shotgun (WGS) entry which is preliminary data.</text>
</comment>
<organism evidence="9 10">
    <name type="scientific">Heracleum sosnowskyi</name>
    <dbReference type="NCBI Taxonomy" id="360622"/>
    <lineage>
        <taxon>Eukaryota</taxon>
        <taxon>Viridiplantae</taxon>
        <taxon>Streptophyta</taxon>
        <taxon>Embryophyta</taxon>
        <taxon>Tracheophyta</taxon>
        <taxon>Spermatophyta</taxon>
        <taxon>Magnoliopsida</taxon>
        <taxon>eudicotyledons</taxon>
        <taxon>Gunneridae</taxon>
        <taxon>Pentapetalae</taxon>
        <taxon>asterids</taxon>
        <taxon>campanulids</taxon>
        <taxon>Apiales</taxon>
        <taxon>Apiaceae</taxon>
        <taxon>Apioideae</taxon>
        <taxon>apioid superclade</taxon>
        <taxon>Tordylieae</taxon>
        <taxon>Tordyliinae</taxon>
        <taxon>Heracleum</taxon>
    </lineage>
</organism>
<dbReference type="SUPFAM" id="SSF52058">
    <property type="entry name" value="L domain-like"/>
    <property type="match status" value="2"/>
</dbReference>
<sequence>MVEKCGGLPLAIKTLGGLLHSKKSEEEWLLIQNSEMWKSKGVLSSLRLSYDNLPYSSLKRCFAYFSIIPKDSHIYKDELVHIWMALGFLLPPKGSNALMEDVGNEYFNILLWNSLLQDVERDEYGNITYCKMHDLVHDLALNVSNNYSATITPSHGFDQLSKAIYVRLEGFKDVNPNIFKVYFDCVQALYAQASILSVVLPNLKQLRVLVLNSHYKEFPVSMGNLKYLKHLDISSSPRYRRYILPKSIMRLYNLQTLRVWALNELPEKVCNLINLRHLVVQKKYAEELSTRYMFTGIERLTCLQTLPHFVVSREHNCFVSQLGGLKNLGGTLDLYGLSDVSNMEESSKAKLCEKFNIQCLLLDWSNNEDEREIRECNDEDVMEGLKPHTYLKELSIVSFKGRKFASWITMMMNLVKITLKDCSRCDGFPPLGHLPKLREMVIFGMHNVKVIGRDFCGGMPSSSSELSDSGSVKTVATMYPSLTTLILQGLSNLEEWLEPIITTGGEDQSMVPVLPKLKVLKIERCPKLTMIPSTVFLVSQLKELVITNLDSSMILETMSKKISSLTSLRLRSISDGDGGSSSNTYFVIDELLKNNFLSLKTLNLDKCPGLTFLTIGVFLDELEVSDCLNLTSINVVEGALRYLIIVRCPSLSELVFVPSTRSILVKLILGPFSEELNEFPWPSFSSVISFPKLTSLTLYGWRKVRSILVDGELDGCLSSTFPALTLLYINDFEGVKSLPNSLAKLPSLERLRIWNCNNLESLPVFNESHSLQYLKIFQCTILEERCRRESGPEWYKIEHIPRIQIGHELIWKH</sequence>
<dbReference type="PANTHER" id="PTHR36766:SF70">
    <property type="entry name" value="DISEASE RESISTANCE PROTEIN RGA4"/>
    <property type="match status" value="1"/>
</dbReference>
<name>A0AAD8HC66_9APIA</name>
<dbReference type="Gene3D" id="1.10.10.10">
    <property type="entry name" value="Winged helix-like DNA-binding domain superfamily/Winged helix DNA-binding domain"/>
    <property type="match status" value="1"/>
</dbReference>
<dbReference type="InterPro" id="IPR058922">
    <property type="entry name" value="WHD_DRP"/>
</dbReference>
<keyword evidence="2" id="KW-0433">Leucine-rich repeat</keyword>
<evidence type="ECO:0000256" key="5">
    <source>
        <dbReference type="ARBA" id="ARBA00022821"/>
    </source>
</evidence>
<comment type="similarity">
    <text evidence="1">Belongs to the disease resistance NB-LRR family.</text>
</comment>
<dbReference type="EMBL" id="JAUIZM010000009">
    <property type="protein sequence ID" value="KAK1364419.1"/>
    <property type="molecule type" value="Genomic_DNA"/>
</dbReference>
<evidence type="ECO:0000313" key="9">
    <source>
        <dbReference type="EMBL" id="KAK1364419.1"/>
    </source>
</evidence>
<evidence type="ECO:0000313" key="10">
    <source>
        <dbReference type="Proteomes" id="UP001237642"/>
    </source>
</evidence>
<proteinExistence type="inferred from homology"/>
<keyword evidence="6" id="KW-0067">ATP-binding</keyword>
<dbReference type="InterPro" id="IPR056789">
    <property type="entry name" value="LRR_R13L1-DRL21"/>
</dbReference>
<reference evidence="9" key="2">
    <citation type="submission" date="2023-05" db="EMBL/GenBank/DDBJ databases">
        <authorList>
            <person name="Schelkunov M.I."/>
        </authorList>
    </citation>
    <scope>NUCLEOTIDE SEQUENCE</scope>
    <source>
        <strain evidence="9">Hsosn_3</strain>
        <tissue evidence="9">Leaf</tissue>
    </source>
</reference>
<evidence type="ECO:0000256" key="6">
    <source>
        <dbReference type="ARBA" id="ARBA00022840"/>
    </source>
</evidence>
<dbReference type="Pfam" id="PF25019">
    <property type="entry name" value="LRR_R13L1-DRL21"/>
    <property type="match status" value="1"/>
</dbReference>
<feature type="domain" description="Disease resistance protein winged helix" evidence="7">
    <location>
        <begin position="67"/>
        <end position="140"/>
    </location>
</feature>
<keyword evidence="5" id="KW-0611">Plant defense</keyword>
<feature type="domain" description="R13L1/DRL21-like LRR repeat region" evidence="8">
    <location>
        <begin position="320"/>
        <end position="445"/>
    </location>
</feature>
<dbReference type="GO" id="GO:0043531">
    <property type="term" value="F:ADP binding"/>
    <property type="evidence" value="ECO:0007669"/>
    <property type="project" value="InterPro"/>
</dbReference>
<keyword evidence="4" id="KW-0547">Nucleotide-binding</keyword>
<protein>
    <submittedName>
        <fullName evidence="9">Leucine-rich repeat domain, L domain-containing protein</fullName>
    </submittedName>
</protein>
<evidence type="ECO:0000256" key="1">
    <source>
        <dbReference type="ARBA" id="ARBA00008894"/>
    </source>
</evidence>
<evidence type="ECO:0000259" key="8">
    <source>
        <dbReference type="Pfam" id="PF25019"/>
    </source>
</evidence>
<gene>
    <name evidence="9" type="ORF">POM88_039980</name>
</gene>
<accession>A0AAD8HC66</accession>
<dbReference type="AlphaFoldDB" id="A0AAD8HC66"/>
<evidence type="ECO:0000256" key="4">
    <source>
        <dbReference type="ARBA" id="ARBA00022741"/>
    </source>
</evidence>
<dbReference type="PANTHER" id="PTHR36766">
    <property type="entry name" value="PLANT BROAD-SPECTRUM MILDEW RESISTANCE PROTEIN RPW8"/>
    <property type="match status" value="1"/>
</dbReference>
<evidence type="ECO:0000259" key="7">
    <source>
        <dbReference type="Pfam" id="PF23559"/>
    </source>
</evidence>